<sequence>METHNDDVVSGDTERILPSIRQDLEETETHPPHEASAMDPPSSLDILKIIPSNEKAKLAFDNLVQKKLSNILDNHHSQYIVMTRKGPPERSNTHQPRPGDETTGDEENEGSGAAKDIHYGHFRINFDCRPFLKNFNFVLGRGSERLYGAIRNVDILLAAAKTKYSDGLKAAHALLAIHPESGAWMLSATADPPSAQIPEEGTVIFNDEGISQDQSRCLSRPHSTLAINGMQYDVRFAITEPEQEPLYRTKRDEALEAAGIRIPDTIISGIPFDIDGITKTAVFRYGLGSGSFGRVFEGFDRTTGDLRVVKKIQLNHEPELPLAENEIKANQLFGGFEGIVTLYECSNSEGGQSTKAGRYPFDVFLVQERGVAFNKYLWQAEDPVPWNLRSVLLGQLLKGLIANHQQGCMHRDITPMNVLYFSQEPKHAAFCDFGKICYSKTDTDSGIANWLWLPPEIEEKNNPAERNTYDQKIDVWMLGITILYSWYPQVLRGLRTPVKSRFSDHEMTICSRLKAERLSGLSPLLLKMISWDVKDRPTAEQALNYPCLVNAAPEPAKSSDRKRLQS</sequence>
<evidence type="ECO:0000313" key="4">
    <source>
        <dbReference type="EMBL" id="KAK3174030.1"/>
    </source>
</evidence>
<dbReference type="PROSITE" id="PS50011">
    <property type="entry name" value="PROTEIN_KINASE_DOM"/>
    <property type="match status" value="1"/>
</dbReference>
<dbReference type="GO" id="GO:0005634">
    <property type="term" value="C:nucleus"/>
    <property type="evidence" value="ECO:0007669"/>
    <property type="project" value="TreeGrafter"/>
</dbReference>
<dbReference type="GO" id="GO:0004674">
    <property type="term" value="F:protein serine/threonine kinase activity"/>
    <property type="evidence" value="ECO:0007669"/>
    <property type="project" value="TreeGrafter"/>
</dbReference>
<keyword evidence="1" id="KW-0067">ATP-binding</keyword>
<dbReference type="GO" id="GO:0044773">
    <property type="term" value="P:mitotic DNA damage checkpoint signaling"/>
    <property type="evidence" value="ECO:0007669"/>
    <property type="project" value="TreeGrafter"/>
</dbReference>
<organism evidence="4 5">
    <name type="scientific">Lepraria neglecta</name>
    <dbReference type="NCBI Taxonomy" id="209136"/>
    <lineage>
        <taxon>Eukaryota</taxon>
        <taxon>Fungi</taxon>
        <taxon>Dikarya</taxon>
        <taxon>Ascomycota</taxon>
        <taxon>Pezizomycotina</taxon>
        <taxon>Lecanoromycetes</taxon>
        <taxon>OSLEUM clade</taxon>
        <taxon>Lecanoromycetidae</taxon>
        <taxon>Lecanorales</taxon>
        <taxon>Lecanorineae</taxon>
        <taxon>Stereocaulaceae</taxon>
        <taxon>Lepraria</taxon>
    </lineage>
</organism>
<evidence type="ECO:0000259" key="3">
    <source>
        <dbReference type="PROSITE" id="PS50011"/>
    </source>
</evidence>
<accession>A0AAE0DLR6</accession>
<dbReference type="SUPFAM" id="SSF56112">
    <property type="entry name" value="Protein kinase-like (PK-like)"/>
    <property type="match status" value="1"/>
</dbReference>
<dbReference type="InterPro" id="IPR017441">
    <property type="entry name" value="Protein_kinase_ATP_BS"/>
</dbReference>
<evidence type="ECO:0000313" key="5">
    <source>
        <dbReference type="Proteomes" id="UP001276659"/>
    </source>
</evidence>
<dbReference type="Pfam" id="PF00069">
    <property type="entry name" value="Pkinase"/>
    <property type="match status" value="1"/>
</dbReference>
<feature type="compositionally biased region" description="Basic and acidic residues" evidence="2">
    <location>
        <begin position="86"/>
        <end position="100"/>
    </location>
</feature>
<dbReference type="PROSITE" id="PS00107">
    <property type="entry name" value="PROTEIN_KINASE_ATP"/>
    <property type="match status" value="1"/>
</dbReference>
<feature type="domain" description="Protein kinase" evidence="3">
    <location>
        <begin position="281"/>
        <end position="548"/>
    </location>
</feature>
<feature type="binding site" evidence="1">
    <location>
        <position position="311"/>
    </location>
    <ligand>
        <name>ATP</name>
        <dbReference type="ChEBI" id="CHEBI:30616"/>
    </ligand>
</feature>
<keyword evidence="1" id="KW-0547">Nucleotide-binding</keyword>
<dbReference type="InterPro" id="IPR000719">
    <property type="entry name" value="Prot_kinase_dom"/>
</dbReference>
<proteinExistence type="predicted"/>
<evidence type="ECO:0000256" key="1">
    <source>
        <dbReference type="PROSITE-ProRule" id="PRU10141"/>
    </source>
</evidence>
<protein>
    <recommendedName>
        <fullName evidence="3">Protein kinase domain-containing protein</fullName>
    </recommendedName>
</protein>
<dbReference type="Gene3D" id="3.30.200.20">
    <property type="entry name" value="Phosphorylase Kinase, domain 1"/>
    <property type="match status" value="1"/>
</dbReference>
<dbReference type="AlphaFoldDB" id="A0AAE0DLR6"/>
<dbReference type="InterPro" id="IPR011009">
    <property type="entry name" value="Kinase-like_dom_sf"/>
</dbReference>
<dbReference type="CDD" id="cd00180">
    <property type="entry name" value="PKc"/>
    <property type="match status" value="1"/>
</dbReference>
<dbReference type="GO" id="GO:0005524">
    <property type="term" value="F:ATP binding"/>
    <property type="evidence" value="ECO:0007669"/>
    <property type="project" value="UniProtKB-UniRule"/>
</dbReference>
<feature type="region of interest" description="Disordered" evidence="2">
    <location>
        <begin position="83"/>
        <end position="113"/>
    </location>
</feature>
<gene>
    <name evidence="4" type="ORF">OEA41_001274</name>
</gene>
<dbReference type="Proteomes" id="UP001276659">
    <property type="component" value="Unassembled WGS sequence"/>
</dbReference>
<evidence type="ECO:0000256" key="2">
    <source>
        <dbReference type="SAM" id="MobiDB-lite"/>
    </source>
</evidence>
<dbReference type="PANTHER" id="PTHR44167">
    <property type="entry name" value="OVARIAN-SPECIFIC SERINE/THREONINE-PROTEIN KINASE LOK-RELATED"/>
    <property type="match status" value="1"/>
</dbReference>
<dbReference type="Gene3D" id="1.10.510.10">
    <property type="entry name" value="Transferase(Phosphotransferase) domain 1"/>
    <property type="match status" value="1"/>
</dbReference>
<name>A0AAE0DLR6_9LECA</name>
<comment type="caution">
    <text evidence="4">The sequence shown here is derived from an EMBL/GenBank/DDBJ whole genome shotgun (WGS) entry which is preliminary data.</text>
</comment>
<dbReference type="PANTHER" id="PTHR44167:SF24">
    <property type="entry name" value="SERINE_THREONINE-PROTEIN KINASE CHK2"/>
    <property type="match status" value="1"/>
</dbReference>
<reference evidence="4" key="1">
    <citation type="submission" date="2022-11" db="EMBL/GenBank/DDBJ databases">
        <title>Chromosomal genome sequence assembly and mating type (MAT) locus characterization of the leprose asexual lichenized fungus Lepraria neglecta (Nyl.) Erichsen.</title>
        <authorList>
            <person name="Allen J.L."/>
            <person name="Pfeffer B."/>
        </authorList>
    </citation>
    <scope>NUCLEOTIDE SEQUENCE</scope>
    <source>
        <strain evidence="4">Allen 5258</strain>
    </source>
</reference>
<dbReference type="EMBL" id="JASNWA010000006">
    <property type="protein sequence ID" value="KAK3174030.1"/>
    <property type="molecule type" value="Genomic_DNA"/>
</dbReference>
<keyword evidence="5" id="KW-1185">Reference proteome</keyword>